<accession>A0A4R3JKN2</accession>
<reference evidence="3 4" key="2">
    <citation type="submission" date="2019-03" db="EMBL/GenBank/DDBJ databases">
        <title>Genomic Encyclopedia of Type Strains, Phase IV (KMG-IV): sequencing the most valuable type-strain genomes for metagenomic binning, comparative biology and taxonomic classification.</title>
        <authorList>
            <person name="Goeker M."/>
        </authorList>
    </citation>
    <scope>NUCLEOTIDE SEQUENCE [LARGE SCALE GENOMIC DNA]</scope>
    <source>
        <strain evidence="3 4">DSM 103426</strain>
    </source>
</reference>
<dbReference type="EMBL" id="SLZV01000017">
    <property type="protein sequence ID" value="TCS66786.1"/>
    <property type="molecule type" value="Genomic_DNA"/>
</dbReference>
<dbReference type="Proteomes" id="UP000294613">
    <property type="component" value="Unassembled WGS sequence"/>
</dbReference>
<evidence type="ECO:0000313" key="3">
    <source>
        <dbReference type="EMBL" id="TCS66786.1"/>
    </source>
</evidence>
<dbReference type="EMBL" id="BHEO01000005">
    <property type="protein sequence ID" value="GBU04693.1"/>
    <property type="molecule type" value="Genomic_DNA"/>
</dbReference>
<name>A0A4R3JKN2_9FIRM</name>
<dbReference type="Proteomes" id="UP000702954">
    <property type="component" value="Unassembled WGS sequence"/>
</dbReference>
<keyword evidence="5" id="KW-1185">Reference proteome</keyword>
<dbReference type="AlphaFoldDB" id="A0A4R3JKN2"/>
<proteinExistence type="predicted"/>
<sequence length="128" mass="14931">MGYEKETVAINENIFKSEKNLYQRKLTMNLPKSNEAKNKEPPPNDLIQEALEIVLSQQEALHLKRKKLHQELQRLKEQLNSVSISLEEIDVDVKKKHESLKILTSSETTEKQKLERANMIIMVHNNDI</sequence>
<dbReference type="RefSeq" id="WP_116441485.1">
    <property type="nucleotide sequence ID" value="NZ_BHEO01000005.1"/>
</dbReference>
<evidence type="ECO:0000256" key="1">
    <source>
        <dbReference type="SAM" id="Coils"/>
    </source>
</evidence>
<evidence type="ECO:0000313" key="4">
    <source>
        <dbReference type="Proteomes" id="UP000294613"/>
    </source>
</evidence>
<gene>
    <name evidence="3" type="ORF">EDD74_11743</name>
    <name evidence="2" type="ORF">FAEUMB_12340</name>
</gene>
<reference evidence="2 5" key="1">
    <citation type="journal article" date="2018" name="Int. J. Syst. Evol. Microbiol.">
        <title>Draft Genome Sequence of Faecalimonas umbilicata JCM 30896T, an Acetate-Producing Bacterium Isolated from Human Feces.</title>
        <authorList>
            <person name="Sakamoto M."/>
            <person name="Ikeyama N."/>
            <person name="Yuki M."/>
            <person name="Ohkuma M."/>
        </authorList>
    </citation>
    <scope>NUCLEOTIDE SEQUENCE [LARGE SCALE GENOMIC DNA]</scope>
    <source>
        <strain evidence="2 5">EGH7</strain>
    </source>
</reference>
<organism evidence="3 4">
    <name type="scientific">Faecalimonas umbilicata</name>
    <dbReference type="NCBI Taxonomy" id="1912855"/>
    <lineage>
        <taxon>Bacteria</taxon>
        <taxon>Bacillati</taxon>
        <taxon>Bacillota</taxon>
        <taxon>Clostridia</taxon>
        <taxon>Lachnospirales</taxon>
        <taxon>Lachnospiraceae</taxon>
        <taxon>Faecalimonas</taxon>
    </lineage>
</organism>
<evidence type="ECO:0000313" key="5">
    <source>
        <dbReference type="Proteomes" id="UP000702954"/>
    </source>
</evidence>
<feature type="coiled-coil region" evidence="1">
    <location>
        <begin position="58"/>
        <end position="92"/>
    </location>
</feature>
<evidence type="ECO:0000313" key="2">
    <source>
        <dbReference type="EMBL" id="GBU04693.1"/>
    </source>
</evidence>
<keyword evidence="1" id="KW-0175">Coiled coil</keyword>
<comment type="caution">
    <text evidence="3">The sequence shown here is derived from an EMBL/GenBank/DDBJ whole genome shotgun (WGS) entry which is preliminary data.</text>
</comment>
<protein>
    <submittedName>
        <fullName evidence="3">Uncharacterized protein</fullName>
    </submittedName>
</protein>